<feature type="binding site" evidence="5">
    <location>
        <position position="94"/>
    </location>
    <ligand>
        <name>Mg(2+)</name>
        <dbReference type="ChEBI" id="CHEBI:18420"/>
        <label>2</label>
    </ligand>
</feature>
<evidence type="ECO:0000256" key="6">
    <source>
        <dbReference type="SAM" id="SignalP"/>
    </source>
</evidence>
<dbReference type="EC" id="3.6.1.1" evidence="5"/>
<keyword evidence="5" id="KW-0963">Cytoplasm</keyword>
<keyword evidence="8" id="KW-1185">Reference proteome</keyword>
<organism evidence="7 8">
    <name type="scientific">Stenotrophomonas terrae</name>
    <dbReference type="NCBI Taxonomy" id="405446"/>
    <lineage>
        <taxon>Bacteria</taxon>
        <taxon>Pseudomonadati</taxon>
        <taxon>Pseudomonadota</taxon>
        <taxon>Gammaproteobacteria</taxon>
        <taxon>Lysobacterales</taxon>
        <taxon>Lysobacteraceae</taxon>
        <taxon>Stenotrophomonas</taxon>
    </lineage>
</organism>
<comment type="caution">
    <text evidence="7">The sequence shown here is derived from an EMBL/GenBank/DDBJ whole genome shotgun (WGS) entry which is preliminary data.</text>
</comment>
<feature type="binding site" evidence="5">
    <location>
        <position position="54"/>
    </location>
    <ligand>
        <name>substrate</name>
    </ligand>
</feature>
<evidence type="ECO:0000313" key="8">
    <source>
        <dbReference type="Proteomes" id="UP000051863"/>
    </source>
</evidence>
<evidence type="ECO:0000256" key="1">
    <source>
        <dbReference type="ARBA" id="ARBA00001946"/>
    </source>
</evidence>
<dbReference type="InterPro" id="IPR036649">
    <property type="entry name" value="Pyrophosphatase_sf"/>
</dbReference>
<keyword evidence="2 5" id="KW-0479">Metal-binding</keyword>
<reference evidence="7 8" key="1">
    <citation type="submission" date="2015-05" db="EMBL/GenBank/DDBJ databases">
        <title>Genome sequencing and analysis of members of genus Stenotrophomonas.</title>
        <authorList>
            <person name="Patil P.P."/>
            <person name="Midha S."/>
            <person name="Patil P.B."/>
        </authorList>
    </citation>
    <scope>NUCLEOTIDE SEQUENCE [LARGE SCALE GENOMIC DNA]</scope>
    <source>
        <strain evidence="7 8">DSM 18941</strain>
    </source>
</reference>
<comment type="subunit">
    <text evidence="5">Homohexamer.</text>
</comment>
<dbReference type="Proteomes" id="UP000051863">
    <property type="component" value="Unassembled WGS sequence"/>
</dbReference>
<gene>
    <name evidence="5" type="primary">ppa</name>
    <name evidence="7" type="ORF">ABB27_16655</name>
</gene>
<dbReference type="GO" id="GO:0004427">
    <property type="term" value="F:inorganic diphosphate phosphatase activity"/>
    <property type="evidence" value="ECO:0007669"/>
    <property type="project" value="UniProtKB-UniRule"/>
</dbReference>
<keyword evidence="6" id="KW-0732">Signal</keyword>
<evidence type="ECO:0000256" key="2">
    <source>
        <dbReference type="ARBA" id="ARBA00022723"/>
    </source>
</evidence>
<protein>
    <recommendedName>
        <fullName evidence="5">Inorganic pyrophosphatase</fullName>
        <ecNumber evidence="5">3.6.1.1</ecNumber>
    </recommendedName>
    <alternativeName>
        <fullName evidence="5">Pyrophosphate phospho-hydrolase</fullName>
        <shortName evidence="5">PPase</shortName>
    </alternativeName>
</protein>
<comment type="catalytic activity">
    <reaction evidence="5">
        <text>diphosphate + H2O = 2 phosphate + H(+)</text>
        <dbReference type="Rhea" id="RHEA:24576"/>
        <dbReference type="ChEBI" id="CHEBI:15377"/>
        <dbReference type="ChEBI" id="CHEBI:15378"/>
        <dbReference type="ChEBI" id="CHEBI:33019"/>
        <dbReference type="ChEBI" id="CHEBI:43474"/>
        <dbReference type="EC" id="3.6.1.1"/>
    </reaction>
</comment>
<evidence type="ECO:0000313" key="7">
    <source>
        <dbReference type="EMBL" id="KRG64303.1"/>
    </source>
</evidence>
<dbReference type="PATRIC" id="fig|405446.3.peg.3214"/>
<dbReference type="GO" id="GO:0000287">
    <property type="term" value="F:magnesium ion binding"/>
    <property type="evidence" value="ECO:0007669"/>
    <property type="project" value="UniProtKB-UniRule"/>
</dbReference>
<feature type="binding site" evidence="5">
    <location>
        <position position="94"/>
    </location>
    <ligand>
        <name>Mg(2+)</name>
        <dbReference type="ChEBI" id="CHEBI:18420"/>
        <label>1</label>
    </ligand>
</feature>
<dbReference type="EMBL" id="LDJJ01000064">
    <property type="protein sequence ID" value="KRG64303.1"/>
    <property type="molecule type" value="Genomic_DNA"/>
</dbReference>
<dbReference type="GO" id="GO:0005737">
    <property type="term" value="C:cytoplasm"/>
    <property type="evidence" value="ECO:0007669"/>
    <property type="project" value="UniProtKB-SubCell"/>
</dbReference>
<keyword evidence="4 5" id="KW-0460">Magnesium</keyword>
<dbReference type="GO" id="GO:0006796">
    <property type="term" value="P:phosphate-containing compound metabolic process"/>
    <property type="evidence" value="ECO:0007669"/>
    <property type="project" value="InterPro"/>
</dbReference>
<evidence type="ECO:0000256" key="3">
    <source>
        <dbReference type="ARBA" id="ARBA00022801"/>
    </source>
</evidence>
<feature type="binding site" evidence="5">
    <location>
        <position position="67"/>
    </location>
    <ligand>
        <name>substrate</name>
    </ligand>
</feature>
<feature type="binding site" evidence="5">
    <location>
        <position position="79"/>
    </location>
    <ligand>
        <name>substrate</name>
    </ligand>
</feature>
<comment type="cofactor">
    <cofactor evidence="1 5">
        <name>Mg(2+)</name>
        <dbReference type="ChEBI" id="CHEBI:18420"/>
    </cofactor>
</comment>
<feature type="binding site" evidence="5">
    <location>
        <position position="165"/>
    </location>
    <ligand>
        <name>substrate</name>
    </ligand>
</feature>
<dbReference type="Gene3D" id="3.90.80.10">
    <property type="entry name" value="Inorganic pyrophosphatase"/>
    <property type="match status" value="1"/>
</dbReference>
<feature type="binding site" evidence="5">
    <location>
        <position position="89"/>
    </location>
    <ligand>
        <name>Mg(2+)</name>
        <dbReference type="ChEBI" id="CHEBI:18420"/>
        <label>1</label>
    </ligand>
</feature>
<dbReference type="RefSeq" id="WP_057629991.1">
    <property type="nucleotide sequence ID" value="NZ_LDJJ01000064.1"/>
</dbReference>
<dbReference type="Pfam" id="PF00719">
    <property type="entry name" value="Pyrophosphatase"/>
    <property type="match status" value="1"/>
</dbReference>
<dbReference type="OrthoDB" id="5187599at2"/>
<dbReference type="InterPro" id="IPR008162">
    <property type="entry name" value="Pyrophosphatase"/>
</dbReference>
<name>A0A0R0C353_9GAMM</name>
<dbReference type="PROSITE" id="PS00387">
    <property type="entry name" value="PPASE"/>
    <property type="match status" value="1"/>
</dbReference>
<comment type="function">
    <text evidence="5">Catalyzes the hydrolysis of inorganic pyrophosphate (PPi) forming two phosphate ions.</text>
</comment>
<dbReference type="PANTHER" id="PTHR10286">
    <property type="entry name" value="INORGANIC PYROPHOSPHATASE"/>
    <property type="match status" value="1"/>
</dbReference>
<feature type="signal peptide" evidence="6">
    <location>
        <begin position="1"/>
        <end position="23"/>
    </location>
</feature>
<comment type="subcellular location">
    <subcellularLocation>
        <location evidence="5">Cytoplasm</location>
    </subcellularLocation>
</comment>
<sequence>MSSVLMRLGVMLLATASPLLASAQVLHPFALPQAENAPQEVLLAVEIPAGGAIKYEIGTHGELRVDRFLSMPVAYPANYGAMPQTLAGDGDPLDALVLTRFPVQAGAVLRFRPVAVLRMRDKGQADEKIIGVPVDALDPTYAKVRDLDDLPEMEVQRIEAFFRSYKQLPGGADIQLNGWGDAAQARQVIGQALAGYRQAQGGP</sequence>
<dbReference type="CDD" id="cd00412">
    <property type="entry name" value="pyrophosphatase"/>
    <property type="match status" value="1"/>
</dbReference>
<feature type="binding site" evidence="5">
    <location>
        <position position="126"/>
    </location>
    <ligand>
        <name>Mg(2+)</name>
        <dbReference type="ChEBI" id="CHEBI:18420"/>
        <label>1</label>
    </ligand>
</feature>
<dbReference type="HAMAP" id="MF_00209">
    <property type="entry name" value="Inorganic_PPase"/>
    <property type="match status" value="1"/>
</dbReference>
<evidence type="ECO:0000256" key="5">
    <source>
        <dbReference type="HAMAP-Rule" id="MF_00209"/>
    </source>
</evidence>
<feature type="chain" id="PRO_5006393451" description="Inorganic pyrophosphatase" evidence="6">
    <location>
        <begin position="24"/>
        <end position="203"/>
    </location>
</feature>
<proteinExistence type="inferred from homology"/>
<comment type="similarity">
    <text evidence="5">Belongs to the PPase family.</text>
</comment>
<accession>A0A0R0C353</accession>
<evidence type="ECO:0000256" key="4">
    <source>
        <dbReference type="ARBA" id="ARBA00022842"/>
    </source>
</evidence>
<dbReference type="SUPFAM" id="SSF50324">
    <property type="entry name" value="Inorganic pyrophosphatase"/>
    <property type="match status" value="1"/>
</dbReference>
<keyword evidence="3 5" id="KW-0378">Hydrolase</keyword>
<dbReference type="AlphaFoldDB" id="A0A0R0C353"/>